<name>D6TYL4_KTERA</name>
<evidence type="ECO:0000313" key="2">
    <source>
        <dbReference type="Proteomes" id="UP000004508"/>
    </source>
</evidence>
<protein>
    <submittedName>
        <fullName evidence="1">Uncharacterized protein</fullName>
    </submittedName>
</protein>
<comment type="caution">
    <text evidence="1">The sequence shown here is derived from an EMBL/GenBank/DDBJ whole genome shotgun (WGS) entry which is preliminary data.</text>
</comment>
<evidence type="ECO:0000313" key="1">
    <source>
        <dbReference type="EMBL" id="EFH85089.1"/>
    </source>
</evidence>
<sequence length="97" mass="11051">MDVVGSDVQRTSLAIRLQPFSRRAEQVRERLRCVRRPSSASPERQLPKMALAGREATLLGQGFLHHEGEIVFQGHLLPVERLCCKKLKEDKISRKGF</sequence>
<gene>
    <name evidence="1" type="ORF">Krac_6244</name>
</gene>
<accession>D6TYL4</accession>
<reference evidence="1 2" key="1">
    <citation type="journal article" date="2011" name="Stand. Genomic Sci.">
        <title>Non-contiguous finished genome sequence and contextual data of the filamentous soil bacterium Ktedonobacter racemifer type strain (SOSP1-21).</title>
        <authorList>
            <person name="Chang Y.J."/>
            <person name="Land M."/>
            <person name="Hauser L."/>
            <person name="Chertkov O."/>
            <person name="Del Rio T.G."/>
            <person name="Nolan M."/>
            <person name="Copeland A."/>
            <person name="Tice H."/>
            <person name="Cheng J.F."/>
            <person name="Lucas S."/>
            <person name="Han C."/>
            <person name="Goodwin L."/>
            <person name="Pitluck S."/>
            <person name="Ivanova N."/>
            <person name="Ovchinikova G."/>
            <person name="Pati A."/>
            <person name="Chen A."/>
            <person name="Palaniappan K."/>
            <person name="Mavromatis K."/>
            <person name="Liolios K."/>
            <person name="Brettin T."/>
            <person name="Fiebig A."/>
            <person name="Rohde M."/>
            <person name="Abt B."/>
            <person name="Goker M."/>
            <person name="Detter J.C."/>
            <person name="Woyke T."/>
            <person name="Bristow J."/>
            <person name="Eisen J.A."/>
            <person name="Markowitz V."/>
            <person name="Hugenholtz P."/>
            <person name="Kyrpides N.C."/>
            <person name="Klenk H.P."/>
            <person name="Lapidus A."/>
        </authorList>
    </citation>
    <scope>NUCLEOTIDE SEQUENCE [LARGE SCALE GENOMIC DNA]</scope>
    <source>
        <strain evidence="2">DSM 44963</strain>
    </source>
</reference>
<keyword evidence="2" id="KW-1185">Reference proteome</keyword>
<proteinExistence type="predicted"/>
<dbReference type="AlphaFoldDB" id="D6TYL4"/>
<dbReference type="EMBL" id="ADVG01000003">
    <property type="protein sequence ID" value="EFH85089.1"/>
    <property type="molecule type" value="Genomic_DNA"/>
</dbReference>
<organism evidence="1 2">
    <name type="scientific">Ktedonobacter racemifer DSM 44963</name>
    <dbReference type="NCBI Taxonomy" id="485913"/>
    <lineage>
        <taxon>Bacteria</taxon>
        <taxon>Bacillati</taxon>
        <taxon>Chloroflexota</taxon>
        <taxon>Ktedonobacteria</taxon>
        <taxon>Ktedonobacterales</taxon>
        <taxon>Ktedonobacteraceae</taxon>
        <taxon>Ktedonobacter</taxon>
    </lineage>
</organism>
<dbReference type="InParanoid" id="D6TYL4"/>
<dbReference type="Proteomes" id="UP000004508">
    <property type="component" value="Unassembled WGS sequence"/>
</dbReference>